<dbReference type="Proteomes" id="UP000703661">
    <property type="component" value="Unassembled WGS sequence"/>
</dbReference>
<dbReference type="AlphaFoldDB" id="A0A9P6MMG3"/>
<dbReference type="InterPro" id="IPR036282">
    <property type="entry name" value="Glutathione-S-Trfase_C_sf"/>
</dbReference>
<gene>
    <name evidence="2" type="ORF">BGZ80_004121</name>
</gene>
<feature type="domain" description="GST C-terminal" evidence="1">
    <location>
        <begin position="1"/>
        <end position="116"/>
    </location>
</feature>
<feature type="non-terminal residue" evidence="2">
    <location>
        <position position="137"/>
    </location>
</feature>
<comment type="caution">
    <text evidence="2">The sequence shown here is derived from an EMBL/GenBank/DDBJ whole genome shotgun (WGS) entry which is preliminary data.</text>
</comment>
<dbReference type="EMBL" id="JAAAID010002136">
    <property type="protein sequence ID" value="KAG0007883.1"/>
    <property type="molecule type" value="Genomic_DNA"/>
</dbReference>
<sequence length="137" mass="16027">RTFSEVADVPADRRKGTREAFLKYTLKKFLQDHEFHLQENGNNGHYVGNKLSLADLHLSNIVHFYGTLPWGEMALDEFKKYEAVWKVKETVDKLPEVITWRNSDKGYEKGSLKWYSRLAIPGEEPREKLVMMGELRI</sequence>
<keyword evidence="3" id="KW-1185">Reference proteome</keyword>
<name>A0A9P6MMG3_9FUNG</name>
<accession>A0A9P6MMG3</accession>
<proteinExistence type="predicted"/>
<evidence type="ECO:0000313" key="2">
    <source>
        <dbReference type="EMBL" id="KAG0007883.1"/>
    </source>
</evidence>
<reference evidence="2" key="1">
    <citation type="journal article" date="2020" name="Fungal Divers.">
        <title>Resolving the Mortierellaceae phylogeny through synthesis of multi-gene phylogenetics and phylogenomics.</title>
        <authorList>
            <person name="Vandepol N."/>
            <person name="Liber J."/>
            <person name="Desiro A."/>
            <person name="Na H."/>
            <person name="Kennedy M."/>
            <person name="Barry K."/>
            <person name="Grigoriev I.V."/>
            <person name="Miller A.N."/>
            <person name="O'Donnell K."/>
            <person name="Stajich J.E."/>
            <person name="Bonito G."/>
        </authorList>
    </citation>
    <scope>NUCLEOTIDE SEQUENCE</scope>
    <source>
        <strain evidence="2">NRRL 2769</strain>
    </source>
</reference>
<evidence type="ECO:0000259" key="1">
    <source>
        <dbReference type="PROSITE" id="PS50405"/>
    </source>
</evidence>
<evidence type="ECO:0000313" key="3">
    <source>
        <dbReference type="Proteomes" id="UP000703661"/>
    </source>
</evidence>
<dbReference type="Pfam" id="PF14497">
    <property type="entry name" value="GST_C_3"/>
    <property type="match status" value="1"/>
</dbReference>
<dbReference type="Gene3D" id="1.20.1050.10">
    <property type="match status" value="1"/>
</dbReference>
<organism evidence="2 3">
    <name type="scientific">Entomortierella chlamydospora</name>
    <dbReference type="NCBI Taxonomy" id="101097"/>
    <lineage>
        <taxon>Eukaryota</taxon>
        <taxon>Fungi</taxon>
        <taxon>Fungi incertae sedis</taxon>
        <taxon>Mucoromycota</taxon>
        <taxon>Mortierellomycotina</taxon>
        <taxon>Mortierellomycetes</taxon>
        <taxon>Mortierellales</taxon>
        <taxon>Mortierellaceae</taxon>
        <taxon>Entomortierella</taxon>
    </lineage>
</organism>
<dbReference type="SUPFAM" id="SSF47616">
    <property type="entry name" value="GST C-terminal domain-like"/>
    <property type="match status" value="1"/>
</dbReference>
<dbReference type="PROSITE" id="PS50405">
    <property type="entry name" value="GST_CTER"/>
    <property type="match status" value="1"/>
</dbReference>
<dbReference type="InterPro" id="IPR010987">
    <property type="entry name" value="Glutathione-S-Trfase_C-like"/>
</dbReference>
<dbReference type="InterPro" id="IPR004046">
    <property type="entry name" value="GST_C"/>
</dbReference>
<protein>
    <recommendedName>
        <fullName evidence="1">GST C-terminal domain-containing protein</fullName>
    </recommendedName>
</protein>